<accession>A0A0F9FJT6</accession>
<feature type="transmembrane region" description="Helical" evidence="1">
    <location>
        <begin position="6"/>
        <end position="29"/>
    </location>
</feature>
<feature type="transmembrane region" description="Helical" evidence="1">
    <location>
        <begin position="250"/>
        <end position="267"/>
    </location>
</feature>
<keyword evidence="1" id="KW-0812">Transmembrane</keyword>
<feature type="transmembrane region" description="Helical" evidence="1">
    <location>
        <begin position="76"/>
        <end position="93"/>
    </location>
</feature>
<proteinExistence type="predicted"/>
<gene>
    <name evidence="2" type="ORF">LCGC14_2234450</name>
</gene>
<organism evidence="2">
    <name type="scientific">marine sediment metagenome</name>
    <dbReference type="NCBI Taxonomy" id="412755"/>
    <lineage>
        <taxon>unclassified sequences</taxon>
        <taxon>metagenomes</taxon>
        <taxon>ecological metagenomes</taxon>
    </lineage>
</organism>
<evidence type="ECO:0000256" key="1">
    <source>
        <dbReference type="SAM" id="Phobius"/>
    </source>
</evidence>
<evidence type="ECO:0000313" key="2">
    <source>
        <dbReference type="EMBL" id="KKL57535.1"/>
    </source>
</evidence>
<feature type="non-terminal residue" evidence="2">
    <location>
        <position position="473"/>
    </location>
</feature>
<comment type="caution">
    <text evidence="2">The sequence shown here is derived from an EMBL/GenBank/DDBJ whole genome shotgun (WGS) entry which is preliminary data.</text>
</comment>
<reference evidence="2" key="1">
    <citation type="journal article" date="2015" name="Nature">
        <title>Complex archaea that bridge the gap between prokaryotes and eukaryotes.</title>
        <authorList>
            <person name="Spang A."/>
            <person name="Saw J.H."/>
            <person name="Jorgensen S.L."/>
            <person name="Zaremba-Niedzwiedzka K."/>
            <person name="Martijn J."/>
            <person name="Lind A.E."/>
            <person name="van Eijk R."/>
            <person name="Schleper C."/>
            <person name="Guy L."/>
            <person name="Ettema T.J."/>
        </authorList>
    </citation>
    <scope>NUCLEOTIDE SEQUENCE</scope>
</reference>
<dbReference type="AlphaFoldDB" id="A0A0F9FJT6"/>
<protein>
    <submittedName>
        <fullName evidence="2">Uncharacterized protein</fullName>
    </submittedName>
</protein>
<feature type="transmembrane region" description="Helical" evidence="1">
    <location>
        <begin position="227"/>
        <end position="244"/>
    </location>
</feature>
<feature type="transmembrane region" description="Helical" evidence="1">
    <location>
        <begin position="195"/>
        <end position="218"/>
    </location>
</feature>
<feature type="transmembrane region" description="Helical" evidence="1">
    <location>
        <begin position="349"/>
        <end position="368"/>
    </location>
</feature>
<sequence length="473" mass="56362">METNIIYFSFTFFLFFIYFIAISLFGFLIQLIFNRAYLNKKVNLKRILKAFAIGLSIHLIYGTIIISLRILNFFTIYLPFILCDIGLLIYILYKKSTSIKKYFKILNKHKVFLFFKEKGSIIFIFIIVFSLLYILQMYFIDDTLGYVGNDAYYWFKNIWFVHKYGYLDYSSILSYPPGYLMFCSTMISPINDYTFVYFFLKYLPFFLTIINLLVLFVISNDIFKEKIYIFFTLVIYLGFTYLFYRSFKPVPSVLATSLGFLFLLFLGKETSNEINLKISSIKVFLISNIKNKYVLSKGLLLTGITLIQPLYGMFYMIFYLSYECFLFLIRYKSKYISFNPRLLLLRNYIFSQLLIILVCVLLLSPFVIGTSLNRKSFILKSYFSYATSRESLELSIISNLGDILKNLREWLIFESGYRFFDKSIYFIFDRTHILSFYRETILVGFFIIFYGIFLNFKKSHKINEKQNNFVNFI</sequence>
<feature type="transmembrane region" description="Helical" evidence="1">
    <location>
        <begin position="120"/>
        <end position="140"/>
    </location>
</feature>
<keyword evidence="1" id="KW-0472">Membrane</keyword>
<feature type="transmembrane region" description="Helical" evidence="1">
    <location>
        <begin position="436"/>
        <end position="456"/>
    </location>
</feature>
<name>A0A0F9FJT6_9ZZZZ</name>
<keyword evidence="1" id="KW-1133">Transmembrane helix</keyword>
<feature type="transmembrane region" description="Helical" evidence="1">
    <location>
        <begin position="310"/>
        <end position="329"/>
    </location>
</feature>
<feature type="transmembrane region" description="Helical" evidence="1">
    <location>
        <begin position="50"/>
        <end position="70"/>
    </location>
</feature>
<dbReference type="EMBL" id="LAZR01030133">
    <property type="protein sequence ID" value="KKL57535.1"/>
    <property type="molecule type" value="Genomic_DNA"/>
</dbReference>